<accession>A0AAD7M7R8</accession>
<protein>
    <submittedName>
        <fullName evidence="2">Uncharacterized protein</fullName>
    </submittedName>
</protein>
<evidence type="ECO:0000313" key="2">
    <source>
        <dbReference type="EMBL" id="KAJ7705071.1"/>
    </source>
</evidence>
<sequence>MCSTRCEEFIPQEGCAVAMRSTRVQRNVRSRDPVRRKRGSASWRLYITATSLPTAFLNSSRPLSFGYESGAMRSTRVQRDVQSRDPVRRKRGSPKQRSLASWGLHSDIASGRTACSQALPQPCPTAFLNSSKLPRLGVKAVCVLTRVETGISPSVTQSLEIGVIPHLPLPVGKKCGQWAQRESSRKHPVARRGLAREPLRSN</sequence>
<evidence type="ECO:0000256" key="1">
    <source>
        <dbReference type="SAM" id="MobiDB-lite"/>
    </source>
</evidence>
<gene>
    <name evidence="2" type="ORF">B0H16DRAFT_709940</name>
</gene>
<organism evidence="2 3">
    <name type="scientific">Mycena metata</name>
    <dbReference type="NCBI Taxonomy" id="1033252"/>
    <lineage>
        <taxon>Eukaryota</taxon>
        <taxon>Fungi</taxon>
        <taxon>Dikarya</taxon>
        <taxon>Basidiomycota</taxon>
        <taxon>Agaricomycotina</taxon>
        <taxon>Agaricomycetes</taxon>
        <taxon>Agaricomycetidae</taxon>
        <taxon>Agaricales</taxon>
        <taxon>Marasmiineae</taxon>
        <taxon>Mycenaceae</taxon>
        <taxon>Mycena</taxon>
    </lineage>
</organism>
<feature type="region of interest" description="Disordered" evidence="1">
    <location>
        <begin position="179"/>
        <end position="202"/>
    </location>
</feature>
<name>A0AAD7M7R8_9AGAR</name>
<dbReference type="EMBL" id="JARKIB010000480">
    <property type="protein sequence ID" value="KAJ7705071.1"/>
    <property type="molecule type" value="Genomic_DNA"/>
</dbReference>
<evidence type="ECO:0000313" key="3">
    <source>
        <dbReference type="Proteomes" id="UP001215598"/>
    </source>
</evidence>
<dbReference type="Proteomes" id="UP001215598">
    <property type="component" value="Unassembled WGS sequence"/>
</dbReference>
<feature type="compositionally biased region" description="Basic and acidic residues" evidence="1">
    <location>
        <begin position="77"/>
        <end position="86"/>
    </location>
</feature>
<feature type="region of interest" description="Disordered" evidence="1">
    <location>
        <begin position="74"/>
        <end position="99"/>
    </location>
</feature>
<proteinExistence type="predicted"/>
<dbReference type="AlphaFoldDB" id="A0AAD7M7R8"/>
<keyword evidence="3" id="KW-1185">Reference proteome</keyword>
<reference evidence="2" key="1">
    <citation type="submission" date="2023-03" db="EMBL/GenBank/DDBJ databases">
        <title>Massive genome expansion in bonnet fungi (Mycena s.s.) driven by repeated elements and novel gene families across ecological guilds.</title>
        <authorList>
            <consortium name="Lawrence Berkeley National Laboratory"/>
            <person name="Harder C.B."/>
            <person name="Miyauchi S."/>
            <person name="Viragh M."/>
            <person name="Kuo A."/>
            <person name="Thoen E."/>
            <person name="Andreopoulos B."/>
            <person name="Lu D."/>
            <person name="Skrede I."/>
            <person name="Drula E."/>
            <person name="Henrissat B."/>
            <person name="Morin E."/>
            <person name="Kohler A."/>
            <person name="Barry K."/>
            <person name="LaButti K."/>
            <person name="Morin E."/>
            <person name="Salamov A."/>
            <person name="Lipzen A."/>
            <person name="Mereny Z."/>
            <person name="Hegedus B."/>
            <person name="Baldrian P."/>
            <person name="Stursova M."/>
            <person name="Weitz H."/>
            <person name="Taylor A."/>
            <person name="Grigoriev I.V."/>
            <person name="Nagy L.G."/>
            <person name="Martin F."/>
            <person name="Kauserud H."/>
        </authorList>
    </citation>
    <scope>NUCLEOTIDE SEQUENCE</scope>
    <source>
        <strain evidence="2">CBHHK182m</strain>
    </source>
</reference>
<comment type="caution">
    <text evidence="2">The sequence shown here is derived from an EMBL/GenBank/DDBJ whole genome shotgun (WGS) entry which is preliminary data.</text>
</comment>